<reference evidence="3" key="1">
    <citation type="journal article" date="2019" name="Int. J. Syst. Evol. Microbiol.">
        <title>The Global Catalogue of Microorganisms (GCM) 10K type strain sequencing project: providing services to taxonomists for standard genome sequencing and annotation.</title>
        <authorList>
            <consortium name="The Broad Institute Genomics Platform"/>
            <consortium name="The Broad Institute Genome Sequencing Center for Infectious Disease"/>
            <person name="Wu L."/>
            <person name="Ma J."/>
        </authorList>
    </citation>
    <scope>NUCLEOTIDE SEQUENCE [LARGE SCALE GENOMIC DNA]</scope>
    <source>
        <strain evidence="3">JCM 16902</strain>
    </source>
</reference>
<feature type="domain" description="DUF985" evidence="1">
    <location>
        <begin position="10"/>
        <end position="150"/>
    </location>
</feature>
<dbReference type="EMBL" id="BAAAZO010000003">
    <property type="protein sequence ID" value="GAA3608150.1"/>
    <property type="molecule type" value="Genomic_DNA"/>
</dbReference>
<accession>A0ABP6ZHS9</accession>
<dbReference type="Pfam" id="PF06172">
    <property type="entry name" value="Cupin_5"/>
    <property type="match status" value="1"/>
</dbReference>
<dbReference type="CDD" id="cd06121">
    <property type="entry name" value="cupin_YML079wp"/>
    <property type="match status" value="1"/>
</dbReference>
<evidence type="ECO:0000259" key="1">
    <source>
        <dbReference type="Pfam" id="PF06172"/>
    </source>
</evidence>
<dbReference type="SUPFAM" id="SSF51182">
    <property type="entry name" value="RmlC-like cupins"/>
    <property type="match status" value="1"/>
</dbReference>
<dbReference type="InterPro" id="IPR014710">
    <property type="entry name" value="RmlC-like_jellyroll"/>
</dbReference>
<dbReference type="InterPro" id="IPR039935">
    <property type="entry name" value="YML079W-like"/>
</dbReference>
<organism evidence="2 3">
    <name type="scientific">Kineosporia mesophila</name>
    <dbReference type="NCBI Taxonomy" id="566012"/>
    <lineage>
        <taxon>Bacteria</taxon>
        <taxon>Bacillati</taxon>
        <taxon>Actinomycetota</taxon>
        <taxon>Actinomycetes</taxon>
        <taxon>Kineosporiales</taxon>
        <taxon>Kineosporiaceae</taxon>
        <taxon>Kineosporia</taxon>
    </lineage>
</organism>
<protein>
    <submittedName>
        <fullName evidence="2">Cupin domain-containing protein</fullName>
    </submittedName>
</protein>
<dbReference type="InterPro" id="IPR009327">
    <property type="entry name" value="Cupin_DUF985"/>
</dbReference>
<proteinExistence type="predicted"/>
<evidence type="ECO:0000313" key="2">
    <source>
        <dbReference type="EMBL" id="GAA3608150.1"/>
    </source>
</evidence>
<dbReference type="PANTHER" id="PTHR33387:SF3">
    <property type="entry name" value="DUF985 DOMAIN-CONTAINING PROTEIN"/>
    <property type="match status" value="1"/>
</dbReference>
<gene>
    <name evidence="2" type="ORF">GCM10022223_25190</name>
</gene>
<name>A0ABP6ZHS9_9ACTN</name>
<dbReference type="Proteomes" id="UP001501074">
    <property type="component" value="Unassembled WGS sequence"/>
</dbReference>
<dbReference type="Gene3D" id="2.60.120.10">
    <property type="entry name" value="Jelly Rolls"/>
    <property type="match status" value="1"/>
</dbReference>
<sequence>MLAMPTLPDWANGLGLQQHPEGGWFAETYRSTHELEPGQLPAAGYEGPRPLATSIVFLLLPGETSAWHVVRSDELWIHQRGGPLALGLGGGDPAGPGPAIESILGTDPGQSPQLLVPAGIWQTARPAGDEPVLVGCVVTPGFDYRDWRLAQQ</sequence>
<evidence type="ECO:0000313" key="3">
    <source>
        <dbReference type="Proteomes" id="UP001501074"/>
    </source>
</evidence>
<dbReference type="PANTHER" id="PTHR33387">
    <property type="entry name" value="RMLC-LIKE JELLY ROLL FOLD PROTEIN"/>
    <property type="match status" value="1"/>
</dbReference>
<dbReference type="InterPro" id="IPR011051">
    <property type="entry name" value="RmlC_Cupin_sf"/>
</dbReference>
<keyword evidence="3" id="KW-1185">Reference proteome</keyword>
<comment type="caution">
    <text evidence="2">The sequence shown here is derived from an EMBL/GenBank/DDBJ whole genome shotgun (WGS) entry which is preliminary data.</text>
</comment>